<sequence length="993" mass="110777">MFVAPALAAGTQSSFLTAQELEWIDSHRDQIRIAPEENYPPFSFLESQAWHGISADMLALLQKRLGTRFQILPAQNLQTILAGVQQGQSDVVTSLKATPERAQYLNFTQPYLSVPTAIIVKAGFPQGEWPASFVNKRVAVGKGYGVQKYLESKFPTIQLTLVPDDLDGMRKLSFGEVDAVIMDVASASFFIEREKIANLRLFAAFDFTYELSFGVRKDLPVLRDILSKALASIPDQERQAVLDQWISIRPEPLAVIQAWMRRWLWVVIAVLAALVVIGVIAWRAQRQRRLIEQQVSRYSRSLLEASLDPLVTISAEGKITDVNTATERVTGLARAELVGSDFADYFTDPVHAREGYQQVFAKGFVTDYPLVVRHISGKRTDVLYNASLYRDEQGKVLGVFAAARDVTEQKKAESAMQAASVFTYAREGIMITKADGTILNVNGAFTRITGYERDEVLGKNPSLLSSKRQNKAFYVAMWKDLRSKGHWYGELWNRRKSGQLYLEALTVTAVLGTDGCIEHYVALFTDVTAIREHQSQLEHMAHFDALTNLPNRLLLSDRLNQGLAQTERRGKMMAIGYLDLDGFKTINDQYGHEAGDQLLIQVADRMKQVLREEDTLARLGGDEFVAVMADLTHGEASLPMLRRLLDAASQTLVVAGQKLQVSASIGVTFYPQAQPIDADQLLRQADQAMYQAKLAGKNRIHVFDAVLDNGIRLRNESLERISAALNDREFVLYYQPKVNMRTGTVVGVEALIRWQHPERGLLAPAEFLPLVDDHPLSIDLGEWVINTALTQIDAWRALGLDMAVSVNIGACQLQRPDFVMRLRDILAHHPLVNPSHLELEILETSALADIKQISDLIEACAQFKVGFALDDFGTGYSSLTYLRRLPVKMIKIDQSFVRNMLEDPEDLPILQSVISLASAFKREVIAEGVETVGQGSMLMMLGCDLAQGYGIARPMPASDLPTWVRSWKPDPAWYSASGQHPARDSVRLVHPAV</sequence>
<dbReference type="PANTHER" id="PTHR44757">
    <property type="entry name" value="DIGUANYLATE CYCLASE DGCP"/>
    <property type="match status" value="1"/>
</dbReference>
<dbReference type="InterPro" id="IPR029787">
    <property type="entry name" value="Nucleotide_cyclase"/>
</dbReference>
<comment type="caution">
    <text evidence="6">The sequence shown here is derived from an EMBL/GenBank/DDBJ whole genome shotgun (WGS) entry which is preliminary data.</text>
</comment>
<dbReference type="PROSITE" id="PS50112">
    <property type="entry name" value="PAS"/>
    <property type="match status" value="2"/>
</dbReference>
<dbReference type="CDD" id="cd00130">
    <property type="entry name" value="PAS"/>
    <property type="match status" value="2"/>
</dbReference>
<name>A0A1T1ARI9_RHOFE</name>
<dbReference type="PROSITE" id="PS50113">
    <property type="entry name" value="PAC"/>
    <property type="match status" value="2"/>
</dbReference>
<keyword evidence="7" id="KW-1185">Reference proteome</keyword>
<dbReference type="SMART" id="SM00052">
    <property type="entry name" value="EAL"/>
    <property type="match status" value="1"/>
</dbReference>
<evidence type="ECO:0000259" key="2">
    <source>
        <dbReference type="PROSITE" id="PS50112"/>
    </source>
</evidence>
<dbReference type="SMART" id="SM00062">
    <property type="entry name" value="PBPb"/>
    <property type="match status" value="1"/>
</dbReference>
<dbReference type="Pfam" id="PF08448">
    <property type="entry name" value="PAS_4"/>
    <property type="match status" value="1"/>
</dbReference>
<dbReference type="InterPro" id="IPR001633">
    <property type="entry name" value="EAL_dom"/>
</dbReference>
<dbReference type="SUPFAM" id="SSF53850">
    <property type="entry name" value="Periplasmic binding protein-like II"/>
    <property type="match status" value="1"/>
</dbReference>
<keyword evidence="1" id="KW-1133">Transmembrane helix</keyword>
<dbReference type="FunFam" id="3.30.70.270:FF:000001">
    <property type="entry name" value="Diguanylate cyclase domain protein"/>
    <property type="match status" value="1"/>
</dbReference>
<evidence type="ECO:0000313" key="6">
    <source>
        <dbReference type="EMBL" id="OOV06716.1"/>
    </source>
</evidence>
<evidence type="ECO:0000259" key="3">
    <source>
        <dbReference type="PROSITE" id="PS50113"/>
    </source>
</evidence>
<feature type="transmembrane region" description="Helical" evidence="1">
    <location>
        <begin position="263"/>
        <end position="282"/>
    </location>
</feature>
<dbReference type="InterPro" id="IPR035965">
    <property type="entry name" value="PAS-like_dom_sf"/>
</dbReference>
<feature type="domain" description="PAS" evidence="2">
    <location>
        <begin position="295"/>
        <end position="349"/>
    </location>
</feature>
<reference evidence="6 7" key="1">
    <citation type="submission" date="2017-01" db="EMBL/GenBank/DDBJ databases">
        <title>Genome sequencing of Rhodoferax fermentans JCM 7819.</title>
        <authorList>
            <person name="Kim Y.J."/>
            <person name="Farh M.E.-A."/>
            <person name="Yang D.-C."/>
        </authorList>
    </citation>
    <scope>NUCLEOTIDE SEQUENCE [LARGE SCALE GENOMIC DNA]</scope>
    <source>
        <strain evidence="6 7">JCM 7819</strain>
    </source>
</reference>
<dbReference type="InterPro" id="IPR035919">
    <property type="entry name" value="EAL_sf"/>
</dbReference>
<evidence type="ECO:0000256" key="1">
    <source>
        <dbReference type="SAM" id="Phobius"/>
    </source>
</evidence>
<feature type="domain" description="GGDEF" evidence="5">
    <location>
        <begin position="571"/>
        <end position="705"/>
    </location>
</feature>
<dbReference type="PANTHER" id="PTHR44757:SF2">
    <property type="entry name" value="BIOFILM ARCHITECTURE MAINTENANCE PROTEIN MBAA"/>
    <property type="match status" value="1"/>
</dbReference>
<feature type="domain" description="EAL" evidence="4">
    <location>
        <begin position="714"/>
        <end position="968"/>
    </location>
</feature>
<dbReference type="InterPro" id="IPR001610">
    <property type="entry name" value="PAC"/>
</dbReference>
<dbReference type="Pfam" id="PF00563">
    <property type="entry name" value="EAL"/>
    <property type="match status" value="1"/>
</dbReference>
<dbReference type="CDD" id="cd01949">
    <property type="entry name" value="GGDEF"/>
    <property type="match status" value="1"/>
</dbReference>
<dbReference type="SMART" id="SM00267">
    <property type="entry name" value="GGDEF"/>
    <property type="match status" value="1"/>
</dbReference>
<gene>
    <name evidence="6" type="ORF">RF819_08250</name>
</gene>
<dbReference type="InterPro" id="IPR000014">
    <property type="entry name" value="PAS"/>
</dbReference>
<organism evidence="6 7">
    <name type="scientific">Rhodoferax fermentans</name>
    <dbReference type="NCBI Taxonomy" id="28066"/>
    <lineage>
        <taxon>Bacteria</taxon>
        <taxon>Pseudomonadati</taxon>
        <taxon>Pseudomonadota</taxon>
        <taxon>Betaproteobacteria</taxon>
        <taxon>Burkholderiales</taxon>
        <taxon>Comamonadaceae</taxon>
        <taxon>Rhodoferax</taxon>
    </lineage>
</organism>
<dbReference type="Pfam" id="PF13426">
    <property type="entry name" value="PAS_9"/>
    <property type="match status" value="1"/>
</dbReference>
<keyword evidence="1" id="KW-0812">Transmembrane</keyword>
<dbReference type="InterPro" id="IPR000160">
    <property type="entry name" value="GGDEF_dom"/>
</dbReference>
<dbReference type="Gene3D" id="3.30.70.270">
    <property type="match status" value="1"/>
</dbReference>
<dbReference type="Proteomes" id="UP000190750">
    <property type="component" value="Unassembled WGS sequence"/>
</dbReference>
<dbReference type="Gene3D" id="3.30.450.20">
    <property type="entry name" value="PAS domain"/>
    <property type="match status" value="2"/>
</dbReference>
<dbReference type="InterPro" id="IPR013656">
    <property type="entry name" value="PAS_4"/>
</dbReference>
<dbReference type="EMBL" id="MTJN01000002">
    <property type="protein sequence ID" value="OOV06716.1"/>
    <property type="molecule type" value="Genomic_DNA"/>
</dbReference>
<dbReference type="SUPFAM" id="SSF55073">
    <property type="entry name" value="Nucleotide cyclase"/>
    <property type="match status" value="1"/>
</dbReference>
<dbReference type="Gene3D" id="3.20.20.450">
    <property type="entry name" value="EAL domain"/>
    <property type="match status" value="1"/>
</dbReference>
<dbReference type="PROSITE" id="PS50883">
    <property type="entry name" value="EAL"/>
    <property type="match status" value="1"/>
</dbReference>
<evidence type="ECO:0000259" key="5">
    <source>
        <dbReference type="PROSITE" id="PS50887"/>
    </source>
</evidence>
<dbReference type="SMART" id="SM00086">
    <property type="entry name" value="PAC"/>
    <property type="match status" value="2"/>
</dbReference>
<dbReference type="NCBIfam" id="TIGR00254">
    <property type="entry name" value="GGDEF"/>
    <property type="match status" value="1"/>
</dbReference>
<evidence type="ECO:0008006" key="8">
    <source>
        <dbReference type="Google" id="ProtNLM"/>
    </source>
</evidence>
<dbReference type="CDD" id="cd01948">
    <property type="entry name" value="EAL"/>
    <property type="match status" value="1"/>
</dbReference>
<dbReference type="Gene3D" id="3.40.190.10">
    <property type="entry name" value="Periplasmic binding protein-like II"/>
    <property type="match status" value="2"/>
</dbReference>
<feature type="domain" description="PAC" evidence="3">
    <location>
        <begin position="487"/>
        <end position="539"/>
    </location>
</feature>
<protein>
    <recommendedName>
        <fullName evidence="8">Diguanylate cyclase</fullName>
    </recommendedName>
</protein>
<feature type="domain" description="PAS" evidence="2">
    <location>
        <begin position="414"/>
        <end position="460"/>
    </location>
</feature>
<dbReference type="GO" id="GO:0003824">
    <property type="term" value="F:catalytic activity"/>
    <property type="evidence" value="ECO:0007669"/>
    <property type="project" value="UniProtKB-ARBA"/>
</dbReference>
<accession>A0A1T1ARI9</accession>
<proteinExistence type="predicted"/>
<keyword evidence="1" id="KW-0472">Membrane</keyword>
<dbReference type="SUPFAM" id="SSF55785">
    <property type="entry name" value="PYP-like sensor domain (PAS domain)"/>
    <property type="match status" value="2"/>
</dbReference>
<dbReference type="AlphaFoldDB" id="A0A1T1ARI9"/>
<dbReference type="InterPro" id="IPR043128">
    <property type="entry name" value="Rev_trsase/Diguanyl_cyclase"/>
</dbReference>
<dbReference type="Pfam" id="PF00990">
    <property type="entry name" value="GGDEF"/>
    <property type="match status" value="1"/>
</dbReference>
<dbReference type="SUPFAM" id="SSF141868">
    <property type="entry name" value="EAL domain-like"/>
    <property type="match status" value="1"/>
</dbReference>
<dbReference type="PROSITE" id="PS50887">
    <property type="entry name" value="GGDEF"/>
    <property type="match status" value="1"/>
</dbReference>
<dbReference type="NCBIfam" id="TIGR00229">
    <property type="entry name" value="sensory_box"/>
    <property type="match status" value="2"/>
</dbReference>
<dbReference type="STRING" id="28066.RF819_08250"/>
<dbReference type="InterPro" id="IPR001638">
    <property type="entry name" value="Solute-binding_3/MltF_N"/>
</dbReference>
<dbReference type="InterPro" id="IPR000700">
    <property type="entry name" value="PAS-assoc_C"/>
</dbReference>
<evidence type="ECO:0000313" key="7">
    <source>
        <dbReference type="Proteomes" id="UP000190750"/>
    </source>
</evidence>
<dbReference type="SMART" id="SM00091">
    <property type="entry name" value="PAS"/>
    <property type="match status" value="2"/>
</dbReference>
<dbReference type="CDD" id="cd01007">
    <property type="entry name" value="PBP2_BvgS_HisK_like"/>
    <property type="match status" value="1"/>
</dbReference>
<dbReference type="InterPro" id="IPR052155">
    <property type="entry name" value="Biofilm_reg_signaling"/>
</dbReference>
<evidence type="ECO:0000259" key="4">
    <source>
        <dbReference type="PROSITE" id="PS50883"/>
    </source>
</evidence>
<feature type="domain" description="PAC" evidence="3">
    <location>
        <begin position="366"/>
        <end position="418"/>
    </location>
</feature>
<dbReference type="Pfam" id="PF00497">
    <property type="entry name" value="SBP_bac_3"/>
    <property type="match status" value="1"/>
</dbReference>